<dbReference type="PANTHER" id="PTHR30294:SF38">
    <property type="entry name" value="TRANSPORT PERMEASE PROTEIN"/>
    <property type="match status" value="1"/>
</dbReference>
<evidence type="ECO:0000313" key="11">
    <source>
        <dbReference type="EMBL" id="WUV47561.1"/>
    </source>
</evidence>
<feature type="transmembrane region" description="Helical" evidence="9">
    <location>
        <begin position="124"/>
        <end position="146"/>
    </location>
</feature>
<organism evidence="11 12">
    <name type="scientific">Nocardia vinacea</name>
    <dbReference type="NCBI Taxonomy" id="96468"/>
    <lineage>
        <taxon>Bacteria</taxon>
        <taxon>Bacillati</taxon>
        <taxon>Actinomycetota</taxon>
        <taxon>Actinomycetes</taxon>
        <taxon>Mycobacteriales</taxon>
        <taxon>Nocardiaceae</taxon>
        <taxon>Nocardia</taxon>
    </lineage>
</organism>
<sequence length="241" mass="25960">MLLHTTARVLTQIRHDRRTVGLLLVVPSVLLTLLRFVFNGRPDIFDQLGLMLLGIFPYVSMFMVTSVAMLRERTTGTLERLMSTPLSKMDLLLGYGLAFAAVAVVQAAVAATVAYQFLGLESQGSIAAVLLIVIATAVLGSSTGLLTSAFAQSEFQAMQFMPALVIPQLLLCGLVWPREEMSGFLQGLSNVVPLRYAAQGLTEIGTYPHPTTTMWIDLAVVAAFAAASLLTGAVTLRRRSS</sequence>
<keyword evidence="6 9" id="KW-1133">Transmembrane helix</keyword>
<comment type="similarity">
    <text evidence="2 9">Belongs to the ABC-2 integral membrane protein family.</text>
</comment>
<evidence type="ECO:0000256" key="2">
    <source>
        <dbReference type="ARBA" id="ARBA00007783"/>
    </source>
</evidence>
<comment type="subcellular location">
    <subcellularLocation>
        <location evidence="1 9">Cell membrane</location>
        <topology evidence="1 9">Multi-pass membrane protein</topology>
    </subcellularLocation>
</comment>
<evidence type="ECO:0000256" key="4">
    <source>
        <dbReference type="ARBA" id="ARBA00022475"/>
    </source>
</evidence>
<feature type="transmembrane region" description="Helical" evidence="9">
    <location>
        <begin position="158"/>
        <end position="176"/>
    </location>
</feature>
<evidence type="ECO:0000256" key="8">
    <source>
        <dbReference type="ARBA" id="ARBA00023251"/>
    </source>
</evidence>
<protein>
    <recommendedName>
        <fullName evidence="9">Transport permease protein</fullName>
    </recommendedName>
</protein>
<feature type="domain" description="ABC transmembrane type-2" evidence="10">
    <location>
        <begin position="14"/>
        <end position="239"/>
    </location>
</feature>
<dbReference type="Proteomes" id="UP001432062">
    <property type="component" value="Chromosome"/>
</dbReference>
<dbReference type="InterPro" id="IPR047817">
    <property type="entry name" value="ABC2_TM_bact-type"/>
</dbReference>
<evidence type="ECO:0000256" key="1">
    <source>
        <dbReference type="ARBA" id="ARBA00004651"/>
    </source>
</evidence>
<evidence type="ECO:0000256" key="9">
    <source>
        <dbReference type="RuleBase" id="RU361157"/>
    </source>
</evidence>
<dbReference type="PANTHER" id="PTHR30294">
    <property type="entry name" value="MEMBRANE COMPONENT OF ABC TRANSPORTER YHHJ-RELATED"/>
    <property type="match status" value="1"/>
</dbReference>
<evidence type="ECO:0000256" key="7">
    <source>
        <dbReference type="ARBA" id="ARBA00023136"/>
    </source>
</evidence>
<keyword evidence="3 9" id="KW-0813">Transport</keyword>
<evidence type="ECO:0000259" key="10">
    <source>
        <dbReference type="PROSITE" id="PS51012"/>
    </source>
</evidence>
<feature type="transmembrane region" description="Helical" evidence="9">
    <location>
        <begin position="50"/>
        <end position="70"/>
    </location>
</feature>
<dbReference type="InterPro" id="IPR000412">
    <property type="entry name" value="ABC_2_transport"/>
</dbReference>
<accession>A0ABZ1YZJ9</accession>
<feature type="transmembrane region" description="Helical" evidence="9">
    <location>
        <begin position="215"/>
        <end position="236"/>
    </location>
</feature>
<evidence type="ECO:0000256" key="6">
    <source>
        <dbReference type="ARBA" id="ARBA00022989"/>
    </source>
</evidence>
<keyword evidence="5 9" id="KW-0812">Transmembrane</keyword>
<dbReference type="InterPro" id="IPR013525">
    <property type="entry name" value="ABC2_TM"/>
</dbReference>
<keyword evidence="8" id="KW-0046">Antibiotic resistance</keyword>
<dbReference type="InterPro" id="IPR051449">
    <property type="entry name" value="ABC-2_transporter_component"/>
</dbReference>
<evidence type="ECO:0000256" key="5">
    <source>
        <dbReference type="ARBA" id="ARBA00022692"/>
    </source>
</evidence>
<feature type="transmembrane region" description="Helical" evidence="9">
    <location>
        <begin position="20"/>
        <end position="38"/>
    </location>
</feature>
<keyword evidence="7 9" id="KW-0472">Membrane</keyword>
<gene>
    <name evidence="11" type="ORF">OG563_04790</name>
</gene>
<proteinExistence type="inferred from homology"/>
<dbReference type="PIRSF" id="PIRSF006648">
    <property type="entry name" value="DrrB"/>
    <property type="match status" value="1"/>
</dbReference>
<keyword evidence="4 9" id="KW-1003">Cell membrane</keyword>
<feature type="transmembrane region" description="Helical" evidence="9">
    <location>
        <begin position="91"/>
        <end position="118"/>
    </location>
</feature>
<dbReference type="EMBL" id="CP109441">
    <property type="protein sequence ID" value="WUV47561.1"/>
    <property type="molecule type" value="Genomic_DNA"/>
</dbReference>
<name>A0ABZ1YZJ9_9NOCA</name>
<dbReference type="PROSITE" id="PS51012">
    <property type="entry name" value="ABC_TM2"/>
    <property type="match status" value="1"/>
</dbReference>
<dbReference type="Pfam" id="PF01061">
    <property type="entry name" value="ABC2_membrane"/>
    <property type="match status" value="1"/>
</dbReference>
<evidence type="ECO:0000256" key="3">
    <source>
        <dbReference type="ARBA" id="ARBA00022448"/>
    </source>
</evidence>
<keyword evidence="12" id="KW-1185">Reference proteome</keyword>
<reference evidence="11" key="1">
    <citation type="submission" date="2022-10" db="EMBL/GenBank/DDBJ databases">
        <title>The complete genomes of actinobacterial strains from the NBC collection.</title>
        <authorList>
            <person name="Joergensen T.S."/>
            <person name="Alvarez Arevalo M."/>
            <person name="Sterndorff E.B."/>
            <person name="Faurdal D."/>
            <person name="Vuksanovic O."/>
            <person name="Mourched A.-S."/>
            <person name="Charusanti P."/>
            <person name="Shaw S."/>
            <person name="Blin K."/>
            <person name="Weber T."/>
        </authorList>
    </citation>
    <scope>NUCLEOTIDE SEQUENCE</scope>
    <source>
        <strain evidence="11">NBC_01482</strain>
    </source>
</reference>
<dbReference type="RefSeq" id="WP_327100627.1">
    <property type="nucleotide sequence ID" value="NZ_CP109149.1"/>
</dbReference>
<evidence type="ECO:0000313" key="12">
    <source>
        <dbReference type="Proteomes" id="UP001432062"/>
    </source>
</evidence>